<dbReference type="AlphaFoldDB" id="A0A2A4HRW1"/>
<dbReference type="InterPro" id="IPR023214">
    <property type="entry name" value="HAD_sf"/>
</dbReference>
<keyword evidence="4" id="KW-1185">Reference proteome</keyword>
<name>A0A2A4HRW1_9SPHN</name>
<dbReference type="PANTHER" id="PTHR31284:SF10">
    <property type="entry name" value="ACID PHOSPHATASE-LIKE PROTEIN"/>
    <property type="match status" value="1"/>
</dbReference>
<comment type="caution">
    <text evidence="3">The sequence shown here is derived from an EMBL/GenBank/DDBJ whole genome shotgun (WGS) entry which is preliminary data.</text>
</comment>
<gene>
    <name evidence="3" type="ORF">COA17_17295</name>
</gene>
<dbReference type="Pfam" id="PF03767">
    <property type="entry name" value="Acid_phosphat_B"/>
    <property type="match status" value="1"/>
</dbReference>
<dbReference type="PROSITE" id="PS51257">
    <property type="entry name" value="PROKAR_LIPOPROTEIN"/>
    <property type="match status" value="1"/>
</dbReference>
<evidence type="ECO:0000313" key="3">
    <source>
        <dbReference type="EMBL" id="PCG07642.1"/>
    </source>
</evidence>
<dbReference type="GO" id="GO:0009279">
    <property type="term" value="C:cell outer membrane"/>
    <property type="evidence" value="ECO:0007669"/>
    <property type="project" value="InterPro"/>
</dbReference>
<evidence type="ECO:0000256" key="1">
    <source>
        <dbReference type="ARBA" id="ARBA00022729"/>
    </source>
</evidence>
<keyword evidence="1 2" id="KW-0732">Signal</keyword>
<reference evidence="3 4" key="1">
    <citation type="submission" date="2017-09" db="EMBL/GenBank/DDBJ databases">
        <title>Sphingomonas ginsenosidimutans KACC 14949, whole genome shotgun sequence.</title>
        <authorList>
            <person name="Feng G."/>
            <person name="Zhu H."/>
        </authorList>
    </citation>
    <scope>NUCLEOTIDE SEQUENCE [LARGE SCALE GENOMIC DNA]</scope>
    <source>
        <strain evidence="3 4">KACC 14949</strain>
    </source>
</reference>
<proteinExistence type="predicted"/>
<evidence type="ECO:0000313" key="4">
    <source>
        <dbReference type="Proteomes" id="UP000218784"/>
    </source>
</evidence>
<accession>A0A2A4HRW1</accession>
<dbReference type="SFLD" id="SFLDS00003">
    <property type="entry name" value="Haloacid_Dehalogenase"/>
    <property type="match status" value="1"/>
</dbReference>
<dbReference type="SUPFAM" id="SSF56784">
    <property type="entry name" value="HAD-like"/>
    <property type="match status" value="1"/>
</dbReference>
<dbReference type="RefSeq" id="WP_096614071.1">
    <property type="nucleotide sequence ID" value="NZ_NWVD01000014.1"/>
</dbReference>
<dbReference type="InterPro" id="IPR005519">
    <property type="entry name" value="Acid_phosphat_B-like"/>
</dbReference>
<sequence>MRAAAGLIGVAALLAGCATRALPPADPQPPSVTMLTQAQKPGDLVPPGMAYLYGSAEAAALSEQAYNGMVAYVRGVLDKARDARGRLPSQRAAGTMPRWPRSAVLAPGATAGMVDMLPCGTLPPAVVLDMDETVVLNLGYEYNDARTGQGYDPKRWDRWEQGGADKVSPLPGAVAAFRALRALGVTMVINTNRSAAHAADTARALKNAGLGDFTHGETLFLKGDVDGASGKDGRRQAIAARYCVLAMAGDQLGDFADLFNPPGPAPALGRRALASVDAIRAKWGAGWFVLPNPVYGTGLGTGWDETFPKDRRWDDGVPAGGAK</sequence>
<feature type="signal peptide" evidence="2">
    <location>
        <begin position="1"/>
        <end position="21"/>
    </location>
</feature>
<dbReference type="PANTHER" id="PTHR31284">
    <property type="entry name" value="ACID PHOSPHATASE-LIKE PROTEIN"/>
    <property type="match status" value="1"/>
</dbReference>
<dbReference type="Gene3D" id="3.40.50.1000">
    <property type="entry name" value="HAD superfamily/HAD-like"/>
    <property type="match status" value="1"/>
</dbReference>
<dbReference type="EMBL" id="NWVD01000014">
    <property type="protein sequence ID" value="PCG07642.1"/>
    <property type="molecule type" value="Genomic_DNA"/>
</dbReference>
<dbReference type="InterPro" id="IPR006423">
    <property type="entry name" value="Lipo_e_P4"/>
</dbReference>
<dbReference type="InterPro" id="IPR036412">
    <property type="entry name" value="HAD-like_sf"/>
</dbReference>
<organism evidence="3 4">
    <name type="scientific">Sphingomonas ginsenosidimutans</name>
    <dbReference type="NCBI Taxonomy" id="862134"/>
    <lineage>
        <taxon>Bacteria</taxon>
        <taxon>Pseudomonadati</taxon>
        <taxon>Pseudomonadota</taxon>
        <taxon>Alphaproteobacteria</taxon>
        <taxon>Sphingomonadales</taxon>
        <taxon>Sphingomonadaceae</taxon>
        <taxon>Sphingomonas</taxon>
    </lineage>
</organism>
<dbReference type="Proteomes" id="UP000218784">
    <property type="component" value="Unassembled WGS sequence"/>
</dbReference>
<dbReference type="SFLD" id="SFLDG01125">
    <property type="entry name" value="C1.1:_Acid_Phosphatase_Like"/>
    <property type="match status" value="1"/>
</dbReference>
<protein>
    <submittedName>
        <fullName evidence="3">Acid phosphatase</fullName>
    </submittedName>
</protein>
<evidence type="ECO:0000256" key="2">
    <source>
        <dbReference type="SAM" id="SignalP"/>
    </source>
</evidence>
<feature type="chain" id="PRO_5013037111" evidence="2">
    <location>
        <begin position="22"/>
        <end position="323"/>
    </location>
</feature>